<dbReference type="PANTHER" id="PTHR11895">
    <property type="entry name" value="TRANSAMIDASE"/>
    <property type="match status" value="1"/>
</dbReference>
<dbReference type="PANTHER" id="PTHR11895:SF7">
    <property type="entry name" value="GLUTAMYL-TRNA(GLN) AMIDOTRANSFERASE SUBUNIT A, MITOCHONDRIAL"/>
    <property type="match status" value="1"/>
</dbReference>
<dbReference type="EMBL" id="CADCUE010000074">
    <property type="protein sequence ID" value="CAA9323525.1"/>
    <property type="molecule type" value="Genomic_DNA"/>
</dbReference>
<dbReference type="Gene3D" id="3.90.1300.10">
    <property type="entry name" value="Amidase signature (AS) domain"/>
    <property type="match status" value="1"/>
</dbReference>
<dbReference type="InterPro" id="IPR036928">
    <property type="entry name" value="AS_sf"/>
</dbReference>
<organism evidence="3">
    <name type="scientific">uncultured Frankineae bacterium</name>
    <dbReference type="NCBI Taxonomy" id="437475"/>
    <lineage>
        <taxon>Bacteria</taxon>
        <taxon>Bacillati</taxon>
        <taxon>Actinomycetota</taxon>
        <taxon>Actinomycetes</taxon>
        <taxon>Frankiales</taxon>
        <taxon>environmental samples</taxon>
    </lineage>
</organism>
<protein>
    <submittedName>
        <fullName evidence="3">Putative amidase</fullName>
    </submittedName>
</protein>
<proteinExistence type="inferred from homology"/>
<sequence length="469" mass="49068">MTALHDLSALEQAAAVRSGETSCAELVEHCAARIAALDETVGAFVTLTLDTARAQAGEADAAVRAGEVLPPLHGVPIGIKDLNLTAGVRTSFGSPVFADFVPPVSDFVVDRLRQAGTVSLGKTSTPELGLPCYTEPEGRPPARTPWELSRSAGGSSGGAAAAVAAGLLPFAQGSDGGGSVRIPASACGLFGLKPARGRISAGPVAGDLTGLPTNGPLARTVRDAAALLDAMAGPMPGDPSWAPPPTQTFLSACDEQPGRLRVGRWCDNAWSAGLHPQVREAYDSASTLLAGLGHDVEDIDAPFDASLVPLFETVWATSSALTPVDPSREVELRPLTRWLRERGRATTAVQFLSALAALQRASRAAVLATRAYDVVLTPTLAGLPAPVGWFREAGEPRAEFDRMLGWTPFTAVYNTTGQPAVSVPLHQTPDGLPVGVQLVGRPADELTLLRLSAQLEQARPWRDRHPPLW</sequence>
<accession>A0A6J4L7P7</accession>
<reference evidence="3" key="1">
    <citation type="submission" date="2020-02" db="EMBL/GenBank/DDBJ databases">
        <authorList>
            <person name="Meier V. D."/>
        </authorList>
    </citation>
    <scope>NUCLEOTIDE SEQUENCE</scope>
    <source>
        <strain evidence="3">AVDCRST_MAG16</strain>
    </source>
</reference>
<dbReference type="InterPro" id="IPR000120">
    <property type="entry name" value="Amidase"/>
</dbReference>
<dbReference type="InterPro" id="IPR023631">
    <property type="entry name" value="Amidase_dom"/>
</dbReference>
<comment type="similarity">
    <text evidence="1">Belongs to the amidase family.</text>
</comment>
<evidence type="ECO:0000256" key="1">
    <source>
        <dbReference type="ARBA" id="ARBA00009199"/>
    </source>
</evidence>
<dbReference type="InterPro" id="IPR020556">
    <property type="entry name" value="Amidase_CS"/>
</dbReference>
<dbReference type="SUPFAM" id="SSF75304">
    <property type="entry name" value="Amidase signature (AS) enzymes"/>
    <property type="match status" value="1"/>
</dbReference>
<dbReference type="PROSITE" id="PS00571">
    <property type="entry name" value="AMIDASES"/>
    <property type="match status" value="1"/>
</dbReference>
<evidence type="ECO:0000259" key="2">
    <source>
        <dbReference type="Pfam" id="PF01425"/>
    </source>
</evidence>
<dbReference type="AlphaFoldDB" id="A0A6J4L7P7"/>
<dbReference type="Pfam" id="PF01425">
    <property type="entry name" value="Amidase"/>
    <property type="match status" value="1"/>
</dbReference>
<name>A0A6J4L7P7_9ACTN</name>
<dbReference type="GO" id="GO:0003824">
    <property type="term" value="F:catalytic activity"/>
    <property type="evidence" value="ECO:0007669"/>
    <property type="project" value="InterPro"/>
</dbReference>
<gene>
    <name evidence="3" type="ORF">AVDCRST_MAG16-916</name>
</gene>
<evidence type="ECO:0000313" key="3">
    <source>
        <dbReference type="EMBL" id="CAA9323525.1"/>
    </source>
</evidence>
<feature type="domain" description="Amidase" evidence="2">
    <location>
        <begin position="25"/>
        <end position="449"/>
    </location>
</feature>